<dbReference type="Proteomes" id="UP000624244">
    <property type="component" value="Unassembled WGS sequence"/>
</dbReference>
<dbReference type="EMBL" id="WNKQ01000008">
    <property type="protein sequence ID" value="KAF5849601.1"/>
    <property type="molecule type" value="Genomic_DNA"/>
</dbReference>
<dbReference type="AlphaFoldDB" id="A0A8H6DV56"/>
<sequence>MSCRLTGSSPYFAGHDVEATHLERLRSRIELYISTPANPGRLRSLKPANMALVMRQLHLTAPITFTLCLWTMSTPTDEL</sequence>
<gene>
    <name evidence="1" type="ORF">GGP41_005061</name>
</gene>
<evidence type="ECO:0000313" key="1">
    <source>
        <dbReference type="EMBL" id="KAF5849601.1"/>
    </source>
</evidence>
<name>A0A8H6DV56_COCSA</name>
<evidence type="ECO:0000313" key="2">
    <source>
        <dbReference type="Proteomes" id="UP000624244"/>
    </source>
</evidence>
<organism evidence="1 2">
    <name type="scientific">Cochliobolus sativus</name>
    <name type="common">Common root rot and spot blotch fungus</name>
    <name type="synonym">Bipolaris sorokiniana</name>
    <dbReference type="NCBI Taxonomy" id="45130"/>
    <lineage>
        <taxon>Eukaryota</taxon>
        <taxon>Fungi</taxon>
        <taxon>Dikarya</taxon>
        <taxon>Ascomycota</taxon>
        <taxon>Pezizomycotina</taxon>
        <taxon>Dothideomycetes</taxon>
        <taxon>Pleosporomycetidae</taxon>
        <taxon>Pleosporales</taxon>
        <taxon>Pleosporineae</taxon>
        <taxon>Pleosporaceae</taxon>
        <taxon>Bipolaris</taxon>
    </lineage>
</organism>
<comment type="caution">
    <text evidence="1">The sequence shown here is derived from an EMBL/GenBank/DDBJ whole genome shotgun (WGS) entry which is preliminary data.</text>
</comment>
<accession>A0A8H6DV56</accession>
<reference evidence="1" key="1">
    <citation type="submission" date="2019-11" db="EMBL/GenBank/DDBJ databases">
        <title>Bipolaris sorokiniana Genome sequencing.</title>
        <authorList>
            <person name="Wang H."/>
        </authorList>
    </citation>
    <scope>NUCLEOTIDE SEQUENCE</scope>
</reference>
<protein>
    <submittedName>
        <fullName evidence="1">Uncharacterized protein</fullName>
    </submittedName>
</protein>
<proteinExistence type="predicted"/>